<proteinExistence type="predicted"/>
<organism evidence="4 5">
    <name type="scientific">Canibacter oris</name>
    <dbReference type="NCBI Taxonomy" id="1365628"/>
    <lineage>
        <taxon>Bacteria</taxon>
        <taxon>Bacillati</taxon>
        <taxon>Actinomycetota</taxon>
        <taxon>Actinomycetes</taxon>
        <taxon>Micrococcales</taxon>
        <taxon>Microbacteriaceae</taxon>
        <taxon>Canibacter</taxon>
    </lineage>
</organism>
<gene>
    <name evidence="4" type="ORF">F5897_001131</name>
</gene>
<evidence type="ECO:0000313" key="5">
    <source>
        <dbReference type="Proteomes" id="UP000571183"/>
    </source>
</evidence>
<evidence type="ECO:0000256" key="2">
    <source>
        <dbReference type="SAM" id="MobiDB-lite"/>
    </source>
</evidence>
<dbReference type="SUPFAM" id="SSF52499">
    <property type="entry name" value="Isochorismatase-like hydrolases"/>
    <property type="match status" value="1"/>
</dbReference>
<comment type="caution">
    <text evidence="4">The sequence shown here is derived from an EMBL/GenBank/DDBJ whole genome shotgun (WGS) entry which is preliminary data.</text>
</comment>
<feature type="region of interest" description="Disordered" evidence="2">
    <location>
        <begin position="195"/>
        <end position="221"/>
    </location>
</feature>
<name>A0A840DK01_9MICO</name>
<dbReference type="InterPro" id="IPR050272">
    <property type="entry name" value="Isochorismatase-like_hydrls"/>
</dbReference>
<dbReference type="Proteomes" id="UP000571183">
    <property type="component" value="Unassembled WGS sequence"/>
</dbReference>
<keyword evidence="1" id="KW-0378">Hydrolase</keyword>
<protein>
    <submittedName>
        <fullName evidence="4">Nicotinamidase-related amidase</fullName>
    </submittedName>
</protein>
<dbReference type="Pfam" id="PF00857">
    <property type="entry name" value="Isochorismatase"/>
    <property type="match status" value="1"/>
</dbReference>
<evidence type="ECO:0000256" key="1">
    <source>
        <dbReference type="ARBA" id="ARBA00022801"/>
    </source>
</evidence>
<dbReference type="GO" id="GO:0016787">
    <property type="term" value="F:hydrolase activity"/>
    <property type="evidence" value="ECO:0007669"/>
    <property type="project" value="UniProtKB-KW"/>
</dbReference>
<dbReference type="InterPro" id="IPR036380">
    <property type="entry name" value="Isochorismatase-like_sf"/>
</dbReference>
<dbReference type="AlphaFoldDB" id="A0A840DK01"/>
<dbReference type="PANTHER" id="PTHR43540:SF1">
    <property type="entry name" value="ISOCHORISMATASE HYDROLASE"/>
    <property type="match status" value="1"/>
</dbReference>
<keyword evidence="5" id="KW-1185">Reference proteome</keyword>
<dbReference type="InterPro" id="IPR000868">
    <property type="entry name" value="Isochorismatase-like_dom"/>
</dbReference>
<dbReference type="Gene3D" id="3.40.50.850">
    <property type="entry name" value="Isochorismatase-like"/>
    <property type="match status" value="1"/>
</dbReference>
<evidence type="ECO:0000259" key="3">
    <source>
        <dbReference type="Pfam" id="PF00857"/>
    </source>
</evidence>
<accession>A0A840DK01</accession>
<evidence type="ECO:0000313" key="4">
    <source>
        <dbReference type="EMBL" id="MBB4071812.1"/>
    </source>
</evidence>
<feature type="compositionally biased region" description="Basic and acidic residues" evidence="2">
    <location>
        <begin position="195"/>
        <end position="212"/>
    </location>
</feature>
<sequence length="221" mass="23580">MNPHNRWLVIVDPQNIFAATDSPWGSPFFADAWGRIAELAPLFPGRIVITRWLPTAPRNTSWGTYFQTWEFADRPATDPLFDLTPEAAALAAATGAQLLDTPKFGKWGETLKRLVTANLAAGTPELVVTGVATDCCVISTVLPALDDGCYVTVVRDAVAGSTAANNAAALQVLELYEPMARLVSSAELRAELDAARRDGQNAEPGGEPKAELAGENEGMQG</sequence>
<reference evidence="4" key="1">
    <citation type="submission" date="2020-08" db="EMBL/GenBank/DDBJ databases">
        <title>Sequencing the genomes of 1000 actinobacteria strains.</title>
        <authorList>
            <person name="Klenk H.-P."/>
        </authorList>
    </citation>
    <scope>NUCLEOTIDE SEQUENCE [LARGE SCALE GENOMIC DNA]</scope>
    <source>
        <strain evidence="4">DSM 27064</strain>
    </source>
</reference>
<feature type="domain" description="Isochorismatase-like" evidence="3">
    <location>
        <begin position="7"/>
        <end position="182"/>
    </location>
</feature>
<dbReference type="EMBL" id="JACIFD010000010">
    <property type="protein sequence ID" value="MBB4071812.1"/>
    <property type="molecule type" value="Genomic_DNA"/>
</dbReference>
<dbReference type="RefSeq" id="WP_183304797.1">
    <property type="nucleotide sequence ID" value="NZ_JACIFD010000010.1"/>
</dbReference>
<dbReference type="PANTHER" id="PTHR43540">
    <property type="entry name" value="PEROXYUREIDOACRYLATE/UREIDOACRYLATE AMIDOHYDROLASE-RELATED"/>
    <property type="match status" value="1"/>
</dbReference>